<protein>
    <recommendedName>
        <fullName evidence="4">EamA-like transporter family protein</fullName>
    </recommendedName>
</protein>
<keyword evidence="1" id="KW-0472">Membrane</keyword>
<feature type="transmembrane region" description="Helical" evidence="1">
    <location>
        <begin position="75"/>
        <end position="93"/>
    </location>
</feature>
<dbReference type="InterPro" id="IPR037185">
    <property type="entry name" value="EmrE-like"/>
</dbReference>
<dbReference type="SUPFAM" id="SSF103481">
    <property type="entry name" value="Multidrug resistance efflux transporter EmrE"/>
    <property type="match status" value="1"/>
</dbReference>
<evidence type="ECO:0008006" key="4">
    <source>
        <dbReference type="Google" id="ProtNLM"/>
    </source>
</evidence>
<proteinExistence type="predicted"/>
<accession>A0A366HRA9</accession>
<dbReference type="EMBL" id="QNRR01000002">
    <property type="protein sequence ID" value="RBP46200.1"/>
    <property type="molecule type" value="Genomic_DNA"/>
</dbReference>
<comment type="caution">
    <text evidence="2">The sequence shown here is derived from an EMBL/GenBank/DDBJ whole genome shotgun (WGS) entry which is preliminary data.</text>
</comment>
<gene>
    <name evidence="2" type="ORF">DES53_102586</name>
</gene>
<feature type="transmembrane region" description="Helical" evidence="1">
    <location>
        <begin position="50"/>
        <end position="68"/>
    </location>
</feature>
<keyword evidence="1" id="KW-0812">Transmembrane</keyword>
<sequence>MLQLTMKTPLVSILCFLAASFLGAAGQFLYREGAKQAHGGLMGYLLNARILLGVACYIGVMTLFVAAFKRGGSLTVLYPIYATTFIWAALLAMCIDGQPIKFVNIGGMALLVGGMYLMGK</sequence>
<keyword evidence="3" id="KW-1185">Reference proteome</keyword>
<dbReference type="Gene3D" id="1.10.3730.20">
    <property type="match status" value="1"/>
</dbReference>
<dbReference type="AlphaFoldDB" id="A0A366HRA9"/>
<reference evidence="2 3" key="1">
    <citation type="submission" date="2018-06" db="EMBL/GenBank/DDBJ databases">
        <title>Genomic Encyclopedia of Type Strains, Phase IV (KMG-IV): sequencing the most valuable type-strain genomes for metagenomic binning, comparative biology and taxonomic classification.</title>
        <authorList>
            <person name="Goeker M."/>
        </authorList>
    </citation>
    <scope>NUCLEOTIDE SEQUENCE [LARGE SCALE GENOMIC DNA]</scope>
    <source>
        <strain evidence="2 3">DSM 25532</strain>
    </source>
</reference>
<keyword evidence="1" id="KW-1133">Transmembrane helix</keyword>
<evidence type="ECO:0000256" key="1">
    <source>
        <dbReference type="SAM" id="Phobius"/>
    </source>
</evidence>
<name>A0A366HRA9_9BACT</name>
<evidence type="ECO:0000313" key="3">
    <source>
        <dbReference type="Proteomes" id="UP000253426"/>
    </source>
</evidence>
<organism evidence="2 3">
    <name type="scientific">Roseimicrobium gellanilyticum</name>
    <dbReference type="NCBI Taxonomy" id="748857"/>
    <lineage>
        <taxon>Bacteria</taxon>
        <taxon>Pseudomonadati</taxon>
        <taxon>Verrucomicrobiota</taxon>
        <taxon>Verrucomicrobiia</taxon>
        <taxon>Verrucomicrobiales</taxon>
        <taxon>Verrucomicrobiaceae</taxon>
        <taxon>Roseimicrobium</taxon>
    </lineage>
</organism>
<dbReference type="Proteomes" id="UP000253426">
    <property type="component" value="Unassembled WGS sequence"/>
</dbReference>
<feature type="transmembrane region" description="Helical" evidence="1">
    <location>
        <begin position="99"/>
        <end position="118"/>
    </location>
</feature>
<evidence type="ECO:0000313" key="2">
    <source>
        <dbReference type="EMBL" id="RBP46200.1"/>
    </source>
</evidence>